<sequence>MKNTNVDMLAGSRDLNAWEPTQIFAGESPIHTDNGVASSDIDMYQVVYRKEDGTIAAFDDTVYPGTGSGGDEGEGTATAILPVGISAQATKSGQTVQFYTGGTFNIDAITWPKAIDDLVKAKSLFELGRSTIIIKKLY</sequence>
<keyword evidence="2" id="KW-1185">Reference proteome</keyword>
<organism evidence="1 2">
    <name type="scientific">Proteus phage pPM_01</name>
    <dbReference type="NCBI Taxonomy" id="1567485"/>
    <lineage>
        <taxon>Viruses</taxon>
        <taxon>Duplodnaviria</taxon>
        <taxon>Heunggongvirae</taxon>
        <taxon>Uroviricota</taxon>
        <taxon>Caudoviricetes</taxon>
        <taxon>Casjensviridae</taxon>
        <taxon>Lavrentievavirus</taxon>
        <taxon>Lavrentievavirus pPM01</taxon>
    </lineage>
</organism>
<dbReference type="OrthoDB" id="12538at10239"/>
<dbReference type="SUPFAM" id="SSF51274">
    <property type="entry name" value="Head decoration protein D (gpD, major capsid protein D)"/>
    <property type="match status" value="1"/>
</dbReference>
<dbReference type="GeneID" id="26626780"/>
<dbReference type="Pfam" id="PF02924">
    <property type="entry name" value="HDPD"/>
    <property type="match status" value="1"/>
</dbReference>
<dbReference type="KEGG" id="vg:26626780"/>
<dbReference type="InterPro" id="IPR004195">
    <property type="entry name" value="Head_decoration_D"/>
</dbReference>
<dbReference type="InterPro" id="IPR036630">
    <property type="entry name" value="Head_decoration_D_sf"/>
</dbReference>
<reference evidence="1 2" key="1">
    <citation type="submission" date="2014-10" db="EMBL/GenBank/DDBJ databases">
        <title>Characterization of phage pPM_01 specific to Proteus mirabilis.</title>
        <authorList>
            <person name="Wirjon I.A."/>
            <person name="Mat Arip Y."/>
        </authorList>
    </citation>
    <scope>NUCLEOTIDE SEQUENCE [LARGE SCALE GENOMIC DNA]</scope>
</reference>
<dbReference type="Proteomes" id="UP000031807">
    <property type="component" value="Segment"/>
</dbReference>
<evidence type="ECO:0000313" key="1">
    <source>
        <dbReference type="EMBL" id="AJA41305.1"/>
    </source>
</evidence>
<evidence type="ECO:0000313" key="2">
    <source>
        <dbReference type="Proteomes" id="UP000031807"/>
    </source>
</evidence>
<dbReference type="EMBL" id="KP063118">
    <property type="protein sequence ID" value="AJA41305.1"/>
    <property type="molecule type" value="Genomic_DNA"/>
</dbReference>
<gene>
    <name evidence="1" type="ORF">pPM01_0056</name>
</gene>
<dbReference type="RefSeq" id="YP_009199669.1">
    <property type="nucleotide sequence ID" value="NC_028812.1"/>
</dbReference>
<name>A0A0B4SKA0_9CAUD</name>
<dbReference type="SMR" id="A0A0B4SKA0"/>
<proteinExistence type="predicted"/>
<protein>
    <submittedName>
        <fullName evidence="1">Putative decorator protein D</fullName>
    </submittedName>
</protein>
<dbReference type="Gene3D" id="2.40.300.10">
    <property type="entry name" value="Head decoration protein D"/>
    <property type="match status" value="1"/>
</dbReference>
<accession>A0A0B4SKA0</accession>